<feature type="transmembrane region" description="Helical" evidence="1">
    <location>
        <begin position="128"/>
        <end position="148"/>
    </location>
</feature>
<protein>
    <submittedName>
        <fullName evidence="2">Inner membrane protein</fullName>
    </submittedName>
</protein>
<evidence type="ECO:0000256" key="1">
    <source>
        <dbReference type="SAM" id="Phobius"/>
    </source>
</evidence>
<dbReference type="Pfam" id="PF04307">
    <property type="entry name" value="YdjM"/>
    <property type="match status" value="1"/>
</dbReference>
<dbReference type="Proteomes" id="UP000247780">
    <property type="component" value="Unassembled WGS sequence"/>
</dbReference>
<organism evidence="2 3">
    <name type="scientific">Nitrosomonas eutropha</name>
    <dbReference type="NCBI Taxonomy" id="916"/>
    <lineage>
        <taxon>Bacteria</taxon>
        <taxon>Pseudomonadati</taxon>
        <taxon>Pseudomonadota</taxon>
        <taxon>Betaproteobacteria</taxon>
        <taxon>Nitrosomonadales</taxon>
        <taxon>Nitrosomonadaceae</taxon>
        <taxon>Nitrosomonas</taxon>
    </lineage>
</organism>
<gene>
    <name evidence="2" type="ORF">C8R14_1742</name>
</gene>
<evidence type="ECO:0000313" key="3">
    <source>
        <dbReference type="Proteomes" id="UP000247780"/>
    </source>
</evidence>
<dbReference type="EMBL" id="QICQ01000074">
    <property type="protein sequence ID" value="PXV72356.1"/>
    <property type="molecule type" value="Genomic_DNA"/>
</dbReference>
<sequence length="331" mass="37726">MDPITHGLIGATTTQSFANKQNIRQISLVGFFGALLPDLDVFINSAADPLLTVEFHRQFSHSLFFTPVGALIATVIIWWLVRKKLSFKETYFYSLLAYGSACLSDAATSYGVQLLWPFTDERFSWNLISIFDPLFSLILILAVGFAFYKKKSLFAWIGLGWIAIYLAFGFSQQKRVEDLAHEIASRQGHIIEYLTVKPTMANEILWSIRYTQGDNLYTYGVRLLPFSKPKLYEGEVVALLNWKQKYAPFKGTTMYQDIQRFSKLSDGILILHPDYDYVIGDGRYSLLPTTAAPLWGIEIDVTKSNSHVPFGTYRNLTKEVRQDFMDMLLGK</sequence>
<keyword evidence="3" id="KW-1185">Reference proteome</keyword>
<proteinExistence type="predicted"/>
<dbReference type="InterPro" id="IPR053170">
    <property type="entry name" value="Transcription_regulator"/>
</dbReference>
<dbReference type="RefSeq" id="WP_011633479.1">
    <property type="nucleotide sequence ID" value="NZ_FMTW01000065.1"/>
</dbReference>
<name>A0ABX5M3X8_9PROT</name>
<feature type="transmembrane region" description="Helical" evidence="1">
    <location>
        <begin position="93"/>
        <end position="116"/>
    </location>
</feature>
<evidence type="ECO:0000313" key="2">
    <source>
        <dbReference type="EMBL" id="PXV72356.1"/>
    </source>
</evidence>
<dbReference type="PANTHER" id="PTHR40031">
    <property type="entry name" value="HYPOTHETICAL MEMBRANE SPANNING PROTEIN"/>
    <property type="match status" value="1"/>
</dbReference>
<feature type="transmembrane region" description="Helical" evidence="1">
    <location>
        <begin position="153"/>
        <end position="171"/>
    </location>
</feature>
<dbReference type="InterPro" id="IPR007404">
    <property type="entry name" value="YdjM-like"/>
</dbReference>
<keyword evidence="1" id="KW-1133">Transmembrane helix</keyword>
<reference evidence="2 3" key="1">
    <citation type="submission" date="2018-04" db="EMBL/GenBank/DDBJ databases">
        <title>Active sludge and wastewater microbial communities from Klosterneuburg, Austria.</title>
        <authorList>
            <person name="Wagner M."/>
        </authorList>
    </citation>
    <scope>NUCLEOTIDE SEQUENCE [LARGE SCALE GENOMIC DNA]</scope>
    <source>
        <strain evidence="2 3">Nm 57</strain>
    </source>
</reference>
<dbReference type="PANTHER" id="PTHR40031:SF1">
    <property type="entry name" value="MEMBRANE-BOUND METAL-DEPENDENT HYDROLASE"/>
    <property type="match status" value="1"/>
</dbReference>
<accession>A0ABX5M3X8</accession>
<feature type="transmembrane region" description="Helical" evidence="1">
    <location>
        <begin position="59"/>
        <end position="81"/>
    </location>
</feature>
<comment type="caution">
    <text evidence="2">The sequence shown here is derived from an EMBL/GenBank/DDBJ whole genome shotgun (WGS) entry which is preliminary data.</text>
</comment>
<keyword evidence="1" id="KW-0812">Transmembrane</keyword>
<keyword evidence="1" id="KW-0472">Membrane</keyword>